<dbReference type="InterPro" id="IPR007055">
    <property type="entry name" value="BON_dom"/>
</dbReference>
<evidence type="ECO:0000256" key="1">
    <source>
        <dbReference type="ARBA" id="ARBA00004651"/>
    </source>
</evidence>
<keyword evidence="6" id="KW-0407">Ion channel</keyword>
<dbReference type="PANTHER" id="PTHR30221:SF1">
    <property type="entry name" value="SMALL-CONDUCTANCE MECHANOSENSITIVE CHANNEL"/>
    <property type="match status" value="1"/>
</dbReference>
<dbReference type="eggNOG" id="COG0668">
    <property type="taxonomic scope" value="Bacteria"/>
</dbReference>
<evidence type="ECO:0000256" key="7">
    <source>
        <dbReference type="SAM" id="MobiDB-lite"/>
    </source>
</evidence>
<feature type="compositionally biased region" description="Low complexity" evidence="7">
    <location>
        <begin position="458"/>
        <end position="467"/>
    </location>
</feature>
<dbReference type="Pfam" id="PF04972">
    <property type="entry name" value="BON"/>
    <property type="match status" value="1"/>
</dbReference>
<feature type="region of interest" description="Disordered" evidence="7">
    <location>
        <begin position="32"/>
        <end position="54"/>
    </location>
</feature>
<organism evidence="10 11">
    <name type="scientific">Erythrobacter litoralis (strain HTCC2594)</name>
    <dbReference type="NCBI Taxonomy" id="314225"/>
    <lineage>
        <taxon>Bacteria</taxon>
        <taxon>Pseudomonadati</taxon>
        <taxon>Pseudomonadota</taxon>
        <taxon>Alphaproteobacteria</taxon>
        <taxon>Sphingomonadales</taxon>
        <taxon>Erythrobacteraceae</taxon>
        <taxon>Erythrobacter/Porphyrobacter group</taxon>
        <taxon>Erythrobacter</taxon>
    </lineage>
</organism>
<feature type="signal peptide" evidence="8">
    <location>
        <begin position="1"/>
        <end position="27"/>
    </location>
</feature>
<feature type="transmembrane region" description="Helical" evidence="6">
    <location>
        <begin position="146"/>
        <end position="171"/>
    </location>
</feature>
<dbReference type="Gene3D" id="3.30.1340.30">
    <property type="match status" value="1"/>
</dbReference>
<dbReference type="SUPFAM" id="SSF50182">
    <property type="entry name" value="Sm-like ribonucleoproteins"/>
    <property type="match status" value="1"/>
</dbReference>
<comment type="function">
    <text evidence="6">Mechanosensitive channel that participates in the regulation of osmotic pressure changes within the cell, opening in response to stretch forces in the membrane lipid bilayer, without the need for other proteins. Contributes to normal resistance to hypoosmotic shock. Forms an ion channel of 1.0 nanosiemens conductance with a slight preference for anions.</text>
</comment>
<dbReference type="Proteomes" id="UP000008808">
    <property type="component" value="Chromosome"/>
</dbReference>
<sequence>MRAGLANILKSLAATWLLFAVASPAHAVLPGAPEGAAEPASTETQAIEQSQDAGTDSRIRGRIEGIFAELPAFADVEVTVSDGVVTLSGTVPDEADIERAENIVGRINGVVTIENGLERDLSVDGGIGALEDLTERGTGLIELAPLLLAALIVAAAIGAIGYLIAGFGALWRRIAPNVFLAEVLRTAIRFIFVIAGLVIALDMLGAGALLGAVLGGAGVIGLALGFAMRDTVENYVASLFLSLRQPFRANDHVVIDDKEGRVIRLTSRATILMTLEGNHLRIPNSQVFKAIILNYTTNPNRRFEFEMGIDADDDADAARALGRQTLGDLPFVLSDPPPEARTEAVGDSNIVIKFLGWVDQREADWHKARSRAIAAVKVALEDGGFGLPEPIYRLRFDPRTGPLPFENIEKTKGSEPAPTPPPAKAATAPVEEDVSATDEIAQMVEKERQGEADDSADLLDSSKPSEY</sequence>
<keyword evidence="5 6" id="KW-0472">Membrane</keyword>
<dbReference type="AlphaFoldDB" id="Q2N5U9"/>
<keyword evidence="6" id="KW-0406">Ion transport</keyword>
<dbReference type="OrthoDB" id="9793781at2"/>
<dbReference type="Gene3D" id="3.30.70.100">
    <property type="match status" value="1"/>
</dbReference>
<comment type="subunit">
    <text evidence="6">Homoheptamer.</text>
</comment>
<name>Q2N5U9_ERYLH</name>
<keyword evidence="6" id="KW-0813">Transport</keyword>
<dbReference type="InterPro" id="IPR010920">
    <property type="entry name" value="LSM_dom_sf"/>
</dbReference>
<comment type="similarity">
    <text evidence="6">Belongs to the MscS (TC 1.A.23) family.</text>
</comment>
<dbReference type="HOGENOM" id="CLU_037945_7_0_5"/>
<dbReference type="Pfam" id="PF00924">
    <property type="entry name" value="MS_channel_2nd"/>
    <property type="match status" value="1"/>
</dbReference>
<dbReference type="KEGG" id="eli:ELI_14250"/>
<evidence type="ECO:0000256" key="3">
    <source>
        <dbReference type="ARBA" id="ARBA00022692"/>
    </source>
</evidence>
<dbReference type="eggNOG" id="COG2823">
    <property type="taxonomic scope" value="Bacteria"/>
</dbReference>
<keyword evidence="2" id="KW-1003">Cell membrane</keyword>
<keyword evidence="6" id="KW-0997">Cell inner membrane</keyword>
<evidence type="ECO:0000313" key="11">
    <source>
        <dbReference type="Proteomes" id="UP000008808"/>
    </source>
</evidence>
<gene>
    <name evidence="10" type="ordered locus">ELI_14250</name>
</gene>
<dbReference type="Gene3D" id="2.30.30.60">
    <property type="match status" value="1"/>
</dbReference>
<dbReference type="CDD" id="cd06464">
    <property type="entry name" value="ACD_sHsps-like"/>
    <property type="match status" value="1"/>
</dbReference>
<dbReference type="InterPro" id="IPR045275">
    <property type="entry name" value="MscS_archaea/bacteria_type"/>
</dbReference>
<dbReference type="Gene3D" id="1.10.287.1260">
    <property type="match status" value="1"/>
</dbReference>
<protein>
    <recommendedName>
        <fullName evidence="6">Small-conductance mechanosensitive channel</fullName>
    </recommendedName>
</protein>
<feature type="transmembrane region" description="Helical" evidence="6">
    <location>
        <begin position="207"/>
        <end position="228"/>
    </location>
</feature>
<dbReference type="STRING" id="314225.ELI_14250"/>
<evidence type="ECO:0000313" key="10">
    <source>
        <dbReference type="EMBL" id="ABC64942.1"/>
    </source>
</evidence>
<dbReference type="PROSITE" id="PS50914">
    <property type="entry name" value="BON"/>
    <property type="match status" value="1"/>
</dbReference>
<dbReference type="InterPro" id="IPR006685">
    <property type="entry name" value="MscS_channel_2nd"/>
</dbReference>
<feature type="compositionally biased region" description="Polar residues" evidence="7">
    <location>
        <begin position="41"/>
        <end position="54"/>
    </location>
</feature>
<evidence type="ECO:0000256" key="4">
    <source>
        <dbReference type="ARBA" id="ARBA00022989"/>
    </source>
</evidence>
<dbReference type="GO" id="GO:0008381">
    <property type="term" value="F:mechanosensitive monoatomic ion channel activity"/>
    <property type="evidence" value="ECO:0007669"/>
    <property type="project" value="InterPro"/>
</dbReference>
<comment type="subcellular location">
    <subcellularLocation>
        <location evidence="6">Cell inner membrane</location>
        <topology evidence="6">Multi-pass membrane protein</topology>
    </subcellularLocation>
    <subcellularLocation>
        <location evidence="1">Cell membrane</location>
        <topology evidence="1">Multi-pass membrane protein</topology>
    </subcellularLocation>
</comment>
<reference evidence="11" key="1">
    <citation type="journal article" date="2009" name="J. Bacteriol.">
        <title>Complete genome sequence of Erythrobacter litoralis HTCC2594.</title>
        <authorList>
            <person name="Oh H.M."/>
            <person name="Giovannoni S.J."/>
            <person name="Ferriera S."/>
            <person name="Johnson J."/>
            <person name="Cho J.C."/>
        </authorList>
    </citation>
    <scope>NUCLEOTIDE SEQUENCE [LARGE SCALE GENOMIC DNA]</scope>
    <source>
        <strain evidence="11">HTCC2594</strain>
    </source>
</reference>
<dbReference type="SUPFAM" id="SSF82689">
    <property type="entry name" value="Mechanosensitive channel protein MscS (YggB), C-terminal domain"/>
    <property type="match status" value="1"/>
</dbReference>
<dbReference type="PANTHER" id="PTHR30221">
    <property type="entry name" value="SMALL-CONDUCTANCE MECHANOSENSITIVE CHANNEL"/>
    <property type="match status" value="1"/>
</dbReference>
<feature type="chain" id="PRO_5004213114" description="Small-conductance mechanosensitive channel" evidence="8">
    <location>
        <begin position="28"/>
        <end position="467"/>
    </location>
</feature>
<evidence type="ECO:0000256" key="2">
    <source>
        <dbReference type="ARBA" id="ARBA00022475"/>
    </source>
</evidence>
<comment type="caution">
    <text evidence="6">Lacks conserved residue(s) required for the propagation of feature annotation.</text>
</comment>
<evidence type="ECO:0000256" key="8">
    <source>
        <dbReference type="SAM" id="SignalP"/>
    </source>
</evidence>
<feature type="domain" description="BON" evidence="9">
    <location>
        <begin position="55"/>
        <end position="125"/>
    </location>
</feature>
<dbReference type="EMBL" id="CP000157">
    <property type="protein sequence ID" value="ABC64942.1"/>
    <property type="molecule type" value="Genomic_DNA"/>
</dbReference>
<keyword evidence="4 6" id="KW-1133">Transmembrane helix</keyword>
<proteinExistence type="inferred from homology"/>
<dbReference type="InterPro" id="IPR023408">
    <property type="entry name" value="MscS_beta-dom_sf"/>
</dbReference>
<evidence type="ECO:0000256" key="6">
    <source>
        <dbReference type="RuleBase" id="RU369025"/>
    </source>
</evidence>
<keyword evidence="8" id="KW-0732">Signal</keyword>
<accession>Q2N5U9</accession>
<feature type="transmembrane region" description="Helical" evidence="6">
    <location>
        <begin position="183"/>
        <end position="201"/>
    </location>
</feature>
<dbReference type="GO" id="GO:0005886">
    <property type="term" value="C:plasma membrane"/>
    <property type="evidence" value="ECO:0007669"/>
    <property type="project" value="UniProtKB-SubCell"/>
</dbReference>
<evidence type="ECO:0000259" key="9">
    <source>
        <dbReference type="PROSITE" id="PS50914"/>
    </source>
</evidence>
<keyword evidence="11" id="KW-1185">Reference proteome</keyword>
<dbReference type="InterPro" id="IPR011066">
    <property type="entry name" value="MscS_channel_C_sf"/>
</dbReference>
<keyword evidence="3 6" id="KW-0812">Transmembrane</keyword>
<evidence type="ECO:0000256" key="5">
    <source>
        <dbReference type="ARBA" id="ARBA00023136"/>
    </source>
</evidence>
<feature type="region of interest" description="Disordered" evidence="7">
    <location>
        <begin position="402"/>
        <end position="467"/>
    </location>
</feature>